<accession>A0A2P2MX92</accession>
<evidence type="ECO:0000313" key="1">
    <source>
        <dbReference type="EMBL" id="MBX34835.1"/>
    </source>
</evidence>
<sequence length="71" mass="7740">MATFFTTSRKQYKLRNASVAKMVNIGEAAPNSMISLWYRCATSSSATLVVISNSDTVNPSDSSMVSMKAKR</sequence>
<reference evidence="1" key="1">
    <citation type="submission" date="2018-02" db="EMBL/GenBank/DDBJ databases">
        <title>Rhizophora mucronata_Transcriptome.</title>
        <authorList>
            <person name="Meera S.P."/>
            <person name="Sreeshan A."/>
            <person name="Augustine A."/>
        </authorList>
    </citation>
    <scope>NUCLEOTIDE SEQUENCE</scope>
    <source>
        <tissue evidence="1">Leaf</tissue>
    </source>
</reference>
<dbReference type="AlphaFoldDB" id="A0A2P2MX92"/>
<organism evidence="1">
    <name type="scientific">Rhizophora mucronata</name>
    <name type="common">Asiatic mangrove</name>
    <dbReference type="NCBI Taxonomy" id="61149"/>
    <lineage>
        <taxon>Eukaryota</taxon>
        <taxon>Viridiplantae</taxon>
        <taxon>Streptophyta</taxon>
        <taxon>Embryophyta</taxon>
        <taxon>Tracheophyta</taxon>
        <taxon>Spermatophyta</taxon>
        <taxon>Magnoliopsida</taxon>
        <taxon>eudicotyledons</taxon>
        <taxon>Gunneridae</taxon>
        <taxon>Pentapetalae</taxon>
        <taxon>rosids</taxon>
        <taxon>fabids</taxon>
        <taxon>Malpighiales</taxon>
        <taxon>Rhizophoraceae</taxon>
        <taxon>Rhizophora</taxon>
    </lineage>
</organism>
<protein>
    <submittedName>
        <fullName evidence="1">Cellulose synthase-like protein E1</fullName>
    </submittedName>
</protein>
<dbReference type="EMBL" id="GGEC01054351">
    <property type="protein sequence ID" value="MBX34835.1"/>
    <property type="molecule type" value="Transcribed_RNA"/>
</dbReference>
<proteinExistence type="predicted"/>
<name>A0A2P2MX92_RHIMU</name>